<dbReference type="EMBL" id="DS547093">
    <property type="protein sequence ID" value="EDR13013.1"/>
    <property type="molecule type" value="Genomic_DNA"/>
</dbReference>
<keyword evidence="3" id="KW-1185">Reference proteome</keyword>
<feature type="region of interest" description="Disordered" evidence="1">
    <location>
        <begin position="271"/>
        <end position="413"/>
    </location>
</feature>
<protein>
    <submittedName>
        <fullName evidence="2">Predicted protein</fullName>
    </submittedName>
</protein>
<feature type="compositionally biased region" description="Pro residues" evidence="1">
    <location>
        <begin position="315"/>
        <end position="339"/>
    </location>
</feature>
<feature type="compositionally biased region" description="Low complexity" evidence="1">
    <location>
        <begin position="85"/>
        <end position="98"/>
    </location>
</feature>
<feature type="compositionally biased region" description="Polar residues" evidence="1">
    <location>
        <begin position="62"/>
        <end position="74"/>
    </location>
</feature>
<proteinExistence type="predicted"/>
<dbReference type="OrthoDB" id="3033067at2759"/>
<name>B0CW65_LACBS</name>
<gene>
    <name evidence="2" type="ORF">LACBIDRAFT_322408</name>
</gene>
<feature type="compositionally biased region" description="Gly residues" evidence="1">
    <location>
        <begin position="366"/>
        <end position="375"/>
    </location>
</feature>
<evidence type="ECO:0000313" key="2">
    <source>
        <dbReference type="EMBL" id="EDR13013.1"/>
    </source>
</evidence>
<sequence length="570" mass="61556">MNVNIYSPQQHDTDIVLWQFTDGWGKPDPYPILCSGSSSGSEGWYASAASSTQQGLLLSSTNGPLSSDSSTNGARGSDTKLEPVELSNMSESDGSSNESESRELTQKWAYNLDGQRYQCLNLNGDMEGFLHLTPFDFCKVVTFARVRGPLVLRNATFVFLGLSLKRFRLKTGFYYKFLLLTQNTTSIDFYDSLSNMHASTIKGPVGMNFGQAEREGFQEVITPLFSRYLRKCYTKSECHAQALPSSNPVLSRLMGDNVSVHRADWDMDSAASRSEDPVMHFPPNNAAPLNSELGAPPPSTQVPLRPASPLSTHGSPPPSLRRSPPPSLRRSPPCSPDPICPSDMHKGESISGKKRKASLSSVVDSGAGGENGSSGGAKKRKGLTSAKGSRVGRGRRMWSTVNAGAQGSKSAPLTKTSISMLKSPTVPVSAQPPIGGSSGPFPSWFTSYFLAWWGSLLPATAGEDLSPIAKPGINGLLSMMAGLFFGGASCGPTSAWAECLEDVSVALASLVVPQCCCVLLFYIKFQSRRLQLVNNNKQVGMNKMMARHAKEEARNKAKKAHQKDKARHRT</sequence>
<dbReference type="RefSeq" id="XP_001875511.1">
    <property type="nucleotide sequence ID" value="XM_001875476.1"/>
</dbReference>
<dbReference type="AlphaFoldDB" id="B0CW65"/>
<accession>B0CW65</accession>
<dbReference type="KEGG" id="lbc:LACBIDRAFT_322408"/>
<dbReference type="GeneID" id="6071567"/>
<feature type="compositionally biased region" description="Polar residues" evidence="1">
    <location>
        <begin position="399"/>
        <end position="413"/>
    </location>
</feature>
<feature type="region of interest" description="Disordered" evidence="1">
    <location>
        <begin position="550"/>
        <end position="570"/>
    </location>
</feature>
<evidence type="ECO:0000313" key="3">
    <source>
        <dbReference type="Proteomes" id="UP000001194"/>
    </source>
</evidence>
<organism evidence="3">
    <name type="scientific">Laccaria bicolor (strain S238N-H82 / ATCC MYA-4686)</name>
    <name type="common">Bicoloured deceiver</name>
    <name type="synonym">Laccaria laccata var. bicolor</name>
    <dbReference type="NCBI Taxonomy" id="486041"/>
    <lineage>
        <taxon>Eukaryota</taxon>
        <taxon>Fungi</taxon>
        <taxon>Dikarya</taxon>
        <taxon>Basidiomycota</taxon>
        <taxon>Agaricomycotina</taxon>
        <taxon>Agaricomycetes</taxon>
        <taxon>Agaricomycetidae</taxon>
        <taxon>Agaricales</taxon>
        <taxon>Agaricineae</taxon>
        <taxon>Hydnangiaceae</taxon>
        <taxon>Laccaria</taxon>
    </lineage>
</organism>
<dbReference type="InParanoid" id="B0CW65"/>
<reference evidence="2 3" key="1">
    <citation type="journal article" date="2008" name="Nature">
        <title>The genome of Laccaria bicolor provides insights into mycorrhizal symbiosis.</title>
        <authorList>
            <person name="Martin F."/>
            <person name="Aerts A."/>
            <person name="Ahren D."/>
            <person name="Brun A."/>
            <person name="Danchin E.G.J."/>
            <person name="Duchaussoy F."/>
            <person name="Gibon J."/>
            <person name="Kohler A."/>
            <person name="Lindquist E."/>
            <person name="Pereda V."/>
            <person name="Salamov A."/>
            <person name="Shapiro H.J."/>
            <person name="Wuyts J."/>
            <person name="Blaudez D."/>
            <person name="Buee M."/>
            <person name="Brokstein P."/>
            <person name="Canbaeck B."/>
            <person name="Cohen D."/>
            <person name="Courty P.E."/>
            <person name="Coutinho P.M."/>
            <person name="Delaruelle C."/>
            <person name="Detter J.C."/>
            <person name="Deveau A."/>
            <person name="DiFazio S."/>
            <person name="Duplessis S."/>
            <person name="Fraissinet-Tachet L."/>
            <person name="Lucic E."/>
            <person name="Frey-Klett P."/>
            <person name="Fourrey C."/>
            <person name="Feussner I."/>
            <person name="Gay G."/>
            <person name="Grimwood J."/>
            <person name="Hoegger P.J."/>
            <person name="Jain P."/>
            <person name="Kilaru S."/>
            <person name="Labbe J."/>
            <person name="Lin Y.C."/>
            <person name="Legue V."/>
            <person name="Le Tacon F."/>
            <person name="Marmeisse R."/>
            <person name="Melayah D."/>
            <person name="Montanini B."/>
            <person name="Muratet M."/>
            <person name="Nehls U."/>
            <person name="Niculita-Hirzel H."/>
            <person name="Oudot-Le Secq M.P."/>
            <person name="Peter M."/>
            <person name="Quesneville H."/>
            <person name="Rajashekar B."/>
            <person name="Reich M."/>
            <person name="Rouhier N."/>
            <person name="Schmutz J."/>
            <person name="Yin T."/>
            <person name="Chalot M."/>
            <person name="Henrissat B."/>
            <person name="Kuees U."/>
            <person name="Lucas S."/>
            <person name="Van de Peer Y."/>
            <person name="Podila G.K."/>
            <person name="Polle A."/>
            <person name="Pukkila P.J."/>
            <person name="Richardson P.M."/>
            <person name="Rouze P."/>
            <person name="Sanders I.R."/>
            <person name="Stajich J.E."/>
            <person name="Tunlid A."/>
            <person name="Tuskan G."/>
            <person name="Grigoriev I.V."/>
        </authorList>
    </citation>
    <scope>NUCLEOTIDE SEQUENCE [LARGE SCALE GENOMIC DNA]</scope>
    <source>
        <strain evidence="3">S238N-H82 / ATCC MYA-4686</strain>
    </source>
</reference>
<feature type="region of interest" description="Disordered" evidence="1">
    <location>
        <begin position="57"/>
        <end position="100"/>
    </location>
</feature>
<dbReference type="HOGENOM" id="CLU_478222_0_0_1"/>
<evidence type="ECO:0000256" key="1">
    <source>
        <dbReference type="SAM" id="MobiDB-lite"/>
    </source>
</evidence>
<feature type="compositionally biased region" description="Basic residues" evidence="1">
    <location>
        <begin position="556"/>
        <end position="570"/>
    </location>
</feature>
<dbReference type="Proteomes" id="UP000001194">
    <property type="component" value="Unassembled WGS sequence"/>
</dbReference>